<comment type="caution">
    <text evidence="3">The sequence shown here is derived from an EMBL/GenBank/DDBJ whole genome shotgun (WGS) entry which is preliminary data.</text>
</comment>
<gene>
    <name evidence="3" type="ORF">G3T38_16225</name>
</gene>
<proteinExistence type="predicted"/>
<dbReference type="Proteomes" id="UP000468687">
    <property type="component" value="Unassembled WGS sequence"/>
</dbReference>
<feature type="chain" id="PRO_5026854091" description="Integral membrane protein" evidence="2">
    <location>
        <begin position="28"/>
        <end position="295"/>
    </location>
</feature>
<keyword evidence="1" id="KW-0472">Membrane</keyword>
<keyword evidence="1" id="KW-1133">Transmembrane helix</keyword>
<feature type="transmembrane region" description="Helical" evidence="1">
    <location>
        <begin position="258"/>
        <end position="278"/>
    </location>
</feature>
<dbReference type="EMBL" id="JAAGXA010000012">
    <property type="protein sequence ID" value="NEN79817.1"/>
    <property type="molecule type" value="Genomic_DNA"/>
</dbReference>
<evidence type="ECO:0000313" key="4">
    <source>
        <dbReference type="Proteomes" id="UP000468687"/>
    </source>
</evidence>
<dbReference type="AlphaFoldDB" id="A0A6P0HNL0"/>
<feature type="signal peptide" evidence="2">
    <location>
        <begin position="1"/>
        <end position="27"/>
    </location>
</feature>
<accession>A0A6P0HNL0</accession>
<evidence type="ECO:0000313" key="3">
    <source>
        <dbReference type="EMBL" id="NEN79817.1"/>
    </source>
</evidence>
<organism evidence="3 4">
    <name type="scientific">Nocardioides zeae</name>
    <dbReference type="NCBI Taxonomy" id="1457234"/>
    <lineage>
        <taxon>Bacteria</taxon>
        <taxon>Bacillati</taxon>
        <taxon>Actinomycetota</taxon>
        <taxon>Actinomycetes</taxon>
        <taxon>Propionibacteriales</taxon>
        <taxon>Nocardioidaceae</taxon>
        <taxon>Nocardioides</taxon>
    </lineage>
</organism>
<reference evidence="3 4" key="1">
    <citation type="journal article" date="2014" name="Int. J. Syst. Evol. Microbiol.">
        <title>Nocardioides zeae sp. nov., isolated from the stem of Zea mays.</title>
        <authorList>
            <person name="Glaeser S.P."/>
            <person name="McInroy J.A."/>
            <person name="Busse H.J."/>
            <person name="Kampfer P."/>
        </authorList>
    </citation>
    <scope>NUCLEOTIDE SEQUENCE [LARGE SCALE GENOMIC DNA]</scope>
    <source>
        <strain evidence="3 4">JCM 30728</strain>
    </source>
</reference>
<dbReference type="RefSeq" id="WP_163773368.1">
    <property type="nucleotide sequence ID" value="NZ_JAAGXA010000012.1"/>
</dbReference>
<evidence type="ECO:0000256" key="1">
    <source>
        <dbReference type="SAM" id="Phobius"/>
    </source>
</evidence>
<feature type="transmembrane region" description="Helical" evidence="1">
    <location>
        <begin position="203"/>
        <end position="226"/>
    </location>
</feature>
<keyword evidence="1" id="KW-0812">Transmembrane</keyword>
<evidence type="ECO:0000256" key="2">
    <source>
        <dbReference type="SAM" id="SignalP"/>
    </source>
</evidence>
<keyword evidence="4" id="KW-1185">Reference proteome</keyword>
<protein>
    <recommendedName>
        <fullName evidence="5">Integral membrane protein</fullName>
    </recommendedName>
</protein>
<feature type="transmembrane region" description="Helical" evidence="1">
    <location>
        <begin position="171"/>
        <end position="196"/>
    </location>
</feature>
<evidence type="ECO:0008006" key="5">
    <source>
        <dbReference type="Google" id="ProtNLM"/>
    </source>
</evidence>
<keyword evidence="2" id="KW-0732">Signal</keyword>
<sequence length="295" mass="30613">MTVRGFRTAIGVLLALAFAVTAPLAVAASWAKTQVDDTDAYVASVSELADDPVVRREVGAQLTRVLTTQLQVSDVPGASDVIGAVVDEVLDSDDFPTVWEEANRVAHQQVVAILRGDATAADGDVEISLADLYNLAAERMRAEGLPVADRPEGSLTFRTAPPQRLEDAQGAYQGLVAAGTWLPVLALVLLVGAIAIPAGRSRLTALLVGALGTVITTGLLLVAVAAGSEIAGLQVRSQDRALATAVIDALLDSLEGRAWIVIVVALLAFVGSIVGLVVTGRAARRRPQQLPPPAV</sequence>
<name>A0A6P0HNL0_9ACTN</name>